<dbReference type="RefSeq" id="WP_146444523.1">
    <property type="nucleotide sequence ID" value="NZ_SJPR01000002.1"/>
</dbReference>
<dbReference type="EMBL" id="SJPR01000002">
    <property type="protein sequence ID" value="TWT97597.1"/>
    <property type="molecule type" value="Genomic_DNA"/>
</dbReference>
<dbReference type="Pfam" id="PF00685">
    <property type="entry name" value="Sulfotransfer_1"/>
    <property type="match status" value="1"/>
</dbReference>
<sequence length="320" mass="36247">MNADMIAAPSAAKPDPRNGSSHDSATQPRDPDFIIIGAMKAGTTTLYECFRRHPSLMMSEPKEPNYFSIDEVYNHGRDWYRNLFSGAAAGQLCGEASASYTRYPRFPETAQRLAFDLPNVKLIYILRNPVERFYSNYVFDTAFGGPRTLHETFEQRPYVLETSRYIHQIRHYLQYVPAANLHCLLLEDLQSDADAALGRLTSFLGVAPFEPGFKIERAFHRGQPQAARMGNRLLAVARKAPGAKLAARFLAPETRQAIRQAFRSSLPESSLGKWVVRRQLAQAEPLSDAIRRQLHDELDGSTRELESFLGRDLSHWCWKA</sequence>
<dbReference type="GO" id="GO:0008146">
    <property type="term" value="F:sulfotransferase activity"/>
    <property type="evidence" value="ECO:0007669"/>
    <property type="project" value="InterPro"/>
</dbReference>
<dbReference type="Proteomes" id="UP000317421">
    <property type="component" value="Unassembled WGS sequence"/>
</dbReference>
<evidence type="ECO:0000256" key="1">
    <source>
        <dbReference type="ARBA" id="ARBA00022679"/>
    </source>
</evidence>
<dbReference type="SUPFAM" id="SSF52540">
    <property type="entry name" value="P-loop containing nucleoside triphosphate hydrolases"/>
    <property type="match status" value="1"/>
</dbReference>
<feature type="domain" description="Sulfotransferase" evidence="4">
    <location>
        <begin position="30"/>
        <end position="207"/>
    </location>
</feature>
<evidence type="ECO:0000313" key="5">
    <source>
        <dbReference type="EMBL" id="TWT97597.1"/>
    </source>
</evidence>
<name>A0A5C6ADW7_9BACT</name>
<evidence type="ECO:0000256" key="2">
    <source>
        <dbReference type="ARBA" id="ARBA00023180"/>
    </source>
</evidence>
<dbReference type="InterPro" id="IPR027417">
    <property type="entry name" value="P-loop_NTPase"/>
</dbReference>
<evidence type="ECO:0000313" key="6">
    <source>
        <dbReference type="Proteomes" id="UP000317421"/>
    </source>
</evidence>
<keyword evidence="2" id="KW-0325">Glycoprotein</keyword>
<dbReference type="PANTHER" id="PTHR10605:SF56">
    <property type="entry name" value="BIFUNCTIONAL HEPARAN SULFATE N-DEACETYLASE_N-SULFOTRANSFERASE"/>
    <property type="match status" value="1"/>
</dbReference>
<keyword evidence="6" id="KW-1185">Reference proteome</keyword>
<proteinExistence type="predicted"/>
<protein>
    <submittedName>
        <fullName evidence="5">Sulfotransferase domain protein</fullName>
    </submittedName>
</protein>
<dbReference type="PANTHER" id="PTHR10605">
    <property type="entry name" value="HEPARAN SULFATE SULFOTRANSFERASE"/>
    <property type="match status" value="1"/>
</dbReference>
<dbReference type="OrthoDB" id="9797480at2"/>
<organism evidence="5 6">
    <name type="scientific">Botrimarina colliarenosi</name>
    <dbReference type="NCBI Taxonomy" id="2528001"/>
    <lineage>
        <taxon>Bacteria</taxon>
        <taxon>Pseudomonadati</taxon>
        <taxon>Planctomycetota</taxon>
        <taxon>Planctomycetia</taxon>
        <taxon>Pirellulales</taxon>
        <taxon>Lacipirellulaceae</taxon>
        <taxon>Botrimarina</taxon>
    </lineage>
</organism>
<dbReference type="InterPro" id="IPR000863">
    <property type="entry name" value="Sulfotransferase_dom"/>
</dbReference>
<feature type="region of interest" description="Disordered" evidence="3">
    <location>
        <begin position="1"/>
        <end position="30"/>
    </location>
</feature>
<evidence type="ECO:0000259" key="4">
    <source>
        <dbReference type="Pfam" id="PF00685"/>
    </source>
</evidence>
<dbReference type="AlphaFoldDB" id="A0A5C6ADW7"/>
<feature type="compositionally biased region" description="Polar residues" evidence="3">
    <location>
        <begin position="18"/>
        <end position="27"/>
    </location>
</feature>
<evidence type="ECO:0000256" key="3">
    <source>
        <dbReference type="SAM" id="MobiDB-lite"/>
    </source>
</evidence>
<comment type="caution">
    <text evidence="5">The sequence shown here is derived from an EMBL/GenBank/DDBJ whole genome shotgun (WGS) entry which is preliminary data.</text>
</comment>
<dbReference type="Gene3D" id="3.40.50.300">
    <property type="entry name" value="P-loop containing nucleotide triphosphate hydrolases"/>
    <property type="match status" value="1"/>
</dbReference>
<dbReference type="InterPro" id="IPR037359">
    <property type="entry name" value="NST/OST"/>
</dbReference>
<reference evidence="5 6" key="1">
    <citation type="submission" date="2019-02" db="EMBL/GenBank/DDBJ databases">
        <title>Deep-cultivation of Planctomycetes and their phenomic and genomic characterization uncovers novel biology.</title>
        <authorList>
            <person name="Wiegand S."/>
            <person name="Jogler M."/>
            <person name="Boedeker C."/>
            <person name="Pinto D."/>
            <person name="Vollmers J."/>
            <person name="Rivas-Marin E."/>
            <person name="Kohn T."/>
            <person name="Peeters S.H."/>
            <person name="Heuer A."/>
            <person name="Rast P."/>
            <person name="Oberbeckmann S."/>
            <person name="Bunk B."/>
            <person name="Jeske O."/>
            <person name="Meyerdierks A."/>
            <person name="Storesund J.E."/>
            <person name="Kallscheuer N."/>
            <person name="Luecker S."/>
            <person name="Lage O.M."/>
            <person name="Pohl T."/>
            <person name="Merkel B.J."/>
            <person name="Hornburger P."/>
            <person name="Mueller R.-W."/>
            <person name="Bruemmer F."/>
            <person name="Labrenz M."/>
            <person name="Spormann A.M."/>
            <person name="Op Den Camp H."/>
            <person name="Overmann J."/>
            <person name="Amann R."/>
            <person name="Jetten M.S.M."/>
            <person name="Mascher T."/>
            <person name="Medema M.H."/>
            <person name="Devos D.P."/>
            <person name="Kaster A.-K."/>
            <person name="Ovreas L."/>
            <person name="Rohde M."/>
            <person name="Galperin M.Y."/>
            <person name="Jogler C."/>
        </authorList>
    </citation>
    <scope>NUCLEOTIDE SEQUENCE [LARGE SCALE GENOMIC DNA]</scope>
    <source>
        <strain evidence="5 6">Pla108</strain>
    </source>
</reference>
<accession>A0A5C6ADW7</accession>
<keyword evidence="1 5" id="KW-0808">Transferase</keyword>
<gene>
    <name evidence="5" type="ORF">Pla108_17490</name>
</gene>